<protein>
    <submittedName>
        <fullName evidence="1">Uncharacterized protein</fullName>
    </submittedName>
</protein>
<evidence type="ECO:0000313" key="1">
    <source>
        <dbReference type="EMBL" id="TFK62852.1"/>
    </source>
</evidence>
<accession>A0ACD3AAW1</accession>
<reference evidence="1 2" key="1">
    <citation type="journal article" date="2019" name="Nat. Ecol. Evol.">
        <title>Megaphylogeny resolves global patterns of mushroom evolution.</title>
        <authorList>
            <person name="Varga T."/>
            <person name="Krizsan K."/>
            <person name="Foldi C."/>
            <person name="Dima B."/>
            <person name="Sanchez-Garcia M."/>
            <person name="Sanchez-Ramirez S."/>
            <person name="Szollosi G.J."/>
            <person name="Szarkandi J.G."/>
            <person name="Papp V."/>
            <person name="Albert L."/>
            <person name="Andreopoulos W."/>
            <person name="Angelini C."/>
            <person name="Antonin V."/>
            <person name="Barry K.W."/>
            <person name="Bougher N.L."/>
            <person name="Buchanan P."/>
            <person name="Buyck B."/>
            <person name="Bense V."/>
            <person name="Catcheside P."/>
            <person name="Chovatia M."/>
            <person name="Cooper J."/>
            <person name="Damon W."/>
            <person name="Desjardin D."/>
            <person name="Finy P."/>
            <person name="Geml J."/>
            <person name="Haridas S."/>
            <person name="Hughes K."/>
            <person name="Justo A."/>
            <person name="Karasinski D."/>
            <person name="Kautmanova I."/>
            <person name="Kiss B."/>
            <person name="Kocsube S."/>
            <person name="Kotiranta H."/>
            <person name="LaButti K.M."/>
            <person name="Lechner B.E."/>
            <person name="Liimatainen K."/>
            <person name="Lipzen A."/>
            <person name="Lukacs Z."/>
            <person name="Mihaltcheva S."/>
            <person name="Morgado L.N."/>
            <person name="Niskanen T."/>
            <person name="Noordeloos M.E."/>
            <person name="Ohm R.A."/>
            <person name="Ortiz-Santana B."/>
            <person name="Ovrebo C."/>
            <person name="Racz N."/>
            <person name="Riley R."/>
            <person name="Savchenko A."/>
            <person name="Shiryaev A."/>
            <person name="Soop K."/>
            <person name="Spirin V."/>
            <person name="Szebenyi C."/>
            <person name="Tomsovsky M."/>
            <person name="Tulloss R.E."/>
            <person name="Uehling J."/>
            <person name="Grigoriev I.V."/>
            <person name="Vagvolgyi C."/>
            <person name="Papp T."/>
            <person name="Martin F.M."/>
            <person name="Miettinen O."/>
            <person name="Hibbett D.S."/>
            <person name="Nagy L.G."/>
        </authorList>
    </citation>
    <scope>NUCLEOTIDE SEQUENCE [LARGE SCALE GENOMIC DNA]</scope>
    <source>
        <strain evidence="1 2">NL-1719</strain>
    </source>
</reference>
<proteinExistence type="predicted"/>
<evidence type="ECO:0000313" key="2">
    <source>
        <dbReference type="Proteomes" id="UP000308600"/>
    </source>
</evidence>
<name>A0ACD3AAW1_9AGAR</name>
<organism evidence="1 2">
    <name type="scientific">Pluteus cervinus</name>
    <dbReference type="NCBI Taxonomy" id="181527"/>
    <lineage>
        <taxon>Eukaryota</taxon>
        <taxon>Fungi</taxon>
        <taxon>Dikarya</taxon>
        <taxon>Basidiomycota</taxon>
        <taxon>Agaricomycotina</taxon>
        <taxon>Agaricomycetes</taxon>
        <taxon>Agaricomycetidae</taxon>
        <taxon>Agaricales</taxon>
        <taxon>Pluteineae</taxon>
        <taxon>Pluteaceae</taxon>
        <taxon>Pluteus</taxon>
    </lineage>
</organism>
<dbReference type="Proteomes" id="UP000308600">
    <property type="component" value="Unassembled WGS sequence"/>
</dbReference>
<keyword evidence="2" id="KW-1185">Reference proteome</keyword>
<gene>
    <name evidence="1" type="ORF">BDN72DRAFT_872441</name>
</gene>
<dbReference type="EMBL" id="ML208555">
    <property type="protein sequence ID" value="TFK62852.1"/>
    <property type="molecule type" value="Genomic_DNA"/>
</dbReference>
<sequence length="389" mass="45539">MPEWVLFFHGDLLTKERQDTIRKSRRIEKTPLRRFQFLVSLMGLFHFKMACADAIWRTYVKSLERRTDPNSLFQHVGILRPHETGKFGSKPSFRQLHDVTHHDIWASILECWELAVRERNPAWDTLESFAATRPKWDLVVEISEYIVEKYVASTSTLLDEREKPPSNRDQIFENQILRNRDELLYLETSHAMNAGDIGRVEDTFLPWIYIFHATGKYKYATHLTQFMLDMQNVYPEDLKKIIRMNLLCNPTGKPHAFRAVDWLVERNNLYTKVIFGGTGSSHTIQHIIKESNLIELYRQCHVTMERGFFLTNRTIHHKHPDMTLTISELRSLIRQHKALIPTPGRSADIVLPDQVYTGMMDRLKANTTEEIPSTVDKELEADDFMDDAP</sequence>